<dbReference type="InterPro" id="IPR013955">
    <property type="entry name" value="Rep_factor-A_C"/>
</dbReference>
<keyword evidence="4" id="KW-0862">Zinc</keyword>
<keyword evidence="2" id="KW-0479">Metal-binding</keyword>
<keyword evidence="3" id="KW-0863">Zinc-finger</keyword>
<feature type="domain" description="Replication factor A C-terminal" evidence="6">
    <location>
        <begin position="63"/>
        <end position="161"/>
    </location>
</feature>
<dbReference type="Proteomes" id="UP001341840">
    <property type="component" value="Unassembled WGS sequence"/>
</dbReference>
<dbReference type="PANTHER" id="PTHR47165">
    <property type="entry name" value="OS03G0429900 PROTEIN"/>
    <property type="match status" value="1"/>
</dbReference>
<evidence type="ECO:0000313" key="7">
    <source>
        <dbReference type="EMBL" id="MED6172839.1"/>
    </source>
</evidence>
<gene>
    <name evidence="7" type="ORF">PIB30_053683</name>
</gene>
<protein>
    <recommendedName>
        <fullName evidence="6">Replication factor A C-terminal domain-containing protein</fullName>
    </recommendedName>
</protein>
<accession>A0ABU6VI38</accession>
<evidence type="ECO:0000256" key="3">
    <source>
        <dbReference type="ARBA" id="ARBA00022771"/>
    </source>
</evidence>
<organism evidence="7 8">
    <name type="scientific">Stylosanthes scabra</name>
    <dbReference type="NCBI Taxonomy" id="79078"/>
    <lineage>
        <taxon>Eukaryota</taxon>
        <taxon>Viridiplantae</taxon>
        <taxon>Streptophyta</taxon>
        <taxon>Embryophyta</taxon>
        <taxon>Tracheophyta</taxon>
        <taxon>Spermatophyta</taxon>
        <taxon>Magnoliopsida</taxon>
        <taxon>eudicotyledons</taxon>
        <taxon>Gunneridae</taxon>
        <taxon>Pentapetalae</taxon>
        <taxon>rosids</taxon>
        <taxon>fabids</taxon>
        <taxon>Fabales</taxon>
        <taxon>Fabaceae</taxon>
        <taxon>Papilionoideae</taxon>
        <taxon>50 kb inversion clade</taxon>
        <taxon>dalbergioids sensu lato</taxon>
        <taxon>Dalbergieae</taxon>
        <taxon>Pterocarpus clade</taxon>
        <taxon>Stylosanthes</taxon>
    </lineage>
</organism>
<evidence type="ECO:0000313" key="8">
    <source>
        <dbReference type="Proteomes" id="UP001341840"/>
    </source>
</evidence>
<reference evidence="7 8" key="1">
    <citation type="journal article" date="2023" name="Plants (Basel)">
        <title>Bridging the Gap: Combining Genomics and Transcriptomics Approaches to Understand Stylosanthes scabra, an Orphan Legume from the Brazilian Caatinga.</title>
        <authorList>
            <person name="Ferreira-Neto J.R.C."/>
            <person name="da Silva M.D."/>
            <person name="Binneck E."/>
            <person name="de Melo N.F."/>
            <person name="da Silva R.H."/>
            <person name="de Melo A.L.T.M."/>
            <person name="Pandolfi V."/>
            <person name="Bustamante F.O."/>
            <person name="Brasileiro-Vidal A.C."/>
            <person name="Benko-Iseppon A.M."/>
        </authorList>
    </citation>
    <scope>NUCLEOTIDE SEQUENCE [LARGE SCALE GENOMIC DNA]</scope>
    <source>
        <tissue evidence="7">Leaves</tissue>
    </source>
</reference>
<dbReference type="SUPFAM" id="SSF50249">
    <property type="entry name" value="Nucleic acid-binding proteins"/>
    <property type="match status" value="1"/>
</dbReference>
<dbReference type="PANTHER" id="PTHR47165:SF4">
    <property type="entry name" value="OS03G0429900 PROTEIN"/>
    <property type="match status" value="1"/>
</dbReference>
<dbReference type="Pfam" id="PF08646">
    <property type="entry name" value="Rep_fac-A_C"/>
    <property type="match status" value="1"/>
</dbReference>
<evidence type="ECO:0000256" key="1">
    <source>
        <dbReference type="ARBA" id="ARBA00005690"/>
    </source>
</evidence>
<dbReference type="EMBL" id="JASCZI010151436">
    <property type="protein sequence ID" value="MED6172839.1"/>
    <property type="molecule type" value="Genomic_DNA"/>
</dbReference>
<keyword evidence="5" id="KW-0238">DNA-binding</keyword>
<comment type="caution">
    <text evidence="7">The sequence shown here is derived from an EMBL/GenBank/DDBJ whole genome shotgun (WGS) entry which is preliminary data.</text>
</comment>
<name>A0ABU6VI38_9FABA</name>
<dbReference type="Gene3D" id="2.40.50.140">
    <property type="entry name" value="Nucleic acid-binding proteins"/>
    <property type="match status" value="1"/>
</dbReference>
<sequence>MAHGDVASQQITQLDSHPEYSVGDELEGRTPPISSIGGGISVIGACLRTGAVRTRIVSVEVGAHDWSYLSCNNCPKKVKEVKNGYQCGRCHRILTDPPVRYRLSIIVADGTGCLNLVLWIQEGKVIIGQSANDVRAMHKTKGWNTQPKIFAELLEKLFLFKGMEQTVSNTLANMVCGEDDSDINAVCAVFLSQVMKLLKPPQSNFEEGVGTLVKAVKGDSIPSAQVTSIYTLDVQGSSSRTFHRSGGKRKSD</sequence>
<comment type="similarity">
    <text evidence="1">Belongs to the replication factor A protein 1 family.</text>
</comment>
<evidence type="ECO:0000256" key="5">
    <source>
        <dbReference type="ARBA" id="ARBA00023125"/>
    </source>
</evidence>
<proteinExistence type="inferred from homology"/>
<dbReference type="InterPro" id="IPR012340">
    <property type="entry name" value="NA-bd_OB-fold"/>
</dbReference>
<evidence type="ECO:0000259" key="6">
    <source>
        <dbReference type="Pfam" id="PF08646"/>
    </source>
</evidence>
<keyword evidence="8" id="KW-1185">Reference proteome</keyword>
<dbReference type="CDD" id="cd04476">
    <property type="entry name" value="RPA1_DBD_C"/>
    <property type="match status" value="1"/>
</dbReference>
<evidence type="ECO:0000256" key="4">
    <source>
        <dbReference type="ARBA" id="ARBA00022833"/>
    </source>
</evidence>
<dbReference type="InterPro" id="IPR047192">
    <property type="entry name" value="Euk_RPA1_DBD_C"/>
</dbReference>
<evidence type="ECO:0000256" key="2">
    <source>
        <dbReference type="ARBA" id="ARBA00022723"/>
    </source>
</evidence>